<dbReference type="GO" id="GO:0004176">
    <property type="term" value="F:ATP-dependent peptidase activity"/>
    <property type="evidence" value="ECO:0007669"/>
    <property type="project" value="InterPro"/>
</dbReference>
<keyword evidence="3 8" id="KW-0645">Protease</keyword>
<dbReference type="InterPro" id="IPR001907">
    <property type="entry name" value="ClpP"/>
</dbReference>
<dbReference type="InterPro" id="IPR029045">
    <property type="entry name" value="ClpP/crotonase-like_dom_sf"/>
</dbReference>
<feature type="active site" description="Nucleophile" evidence="8">
    <location>
        <position position="101"/>
    </location>
</feature>
<dbReference type="HAMAP" id="MF_00444">
    <property type="entry name" value="ClpP"/>
    <property type="match status" value="1"/>
</dbReference>
<keyword evidence="4 8" id="KW-0378">Hydrolase</keyword>
<dbReference type="FunFam" id="3.90.226.10:FF:000006">
    <property type="entry name" value="ATP-dependent Clp protease proteolytic subunit"/>
    <property type="match status" value="1"/>
</dbReference>
<evidence type="ECO:0000256" key="3">
    <source>
        <dbReference type="ARBA" id="ARBA00022670"/>
    </source>
</evidence>
<accession>A0A024B498</accession>
<evidence type="ECO:0000256" key="11">
    <source>
        <dbReference type="RuleBase" id="RU000549"/>
    </source>
</evidence>
<geneLocation type="chloroplast" evidence="13"/>
<dbReference type="Pfam" id="PF00574">
    <property type="entry name" value="CLP_protease"/>
    <property type="match status" value="1"/>
</dbReference>
<comment type="function">
    <text evidence="7 8">Cleaves peptides in various proteins in a process that requires ATP hydrolysis. Has a chymotrypsin-like activity. Plays a major role in the degradation of misfolded proteins.</text>
</comment>
<dbReference type="PROSITE" id="PS00381">
    <property type="entry name" value="CLP_PROTEASE_SER"/>
    <property type="match status" value="1"/>
</dbReference>
<dbReference type="InterPro" id="IPR018215">
    <property type="entry name" value="ClpP_Ser_AS"/>
</dbReference>
<dbReference type="GeneID" id="19524053"/>
<dbReference type="GO" id="GO:0009368">
    <property type="term" value="C:endopeptidase Clp complex"/>
    <property type="evidence" value="ECO:0007669"/>
    <property type="project" value="TreeGrafter"/>
</dbReference>
<proteinExistence type="inferred from homology"/>
<evidence type="ECO:0000313" key="13">
    <source>
        <dbReference type="EMBL" id="AHZ11182.1"/>
    </source>
</evidence>
<evidence type="ECO:0000256" key="1">
    <source>
        <dbReference type="ARBA" id="ARBA00007039"/>
    </source>
</evidence>
<comment type="catalytic activity">
    <reaction evidence="6 8 10">
        <text>Hydrolysis of proteins to small peptides in the presence of ATP and magnesium. alpha-casein is the usual test substrate. In the absence of ATP, only oligopeptides shorter than five residues are hydrolyzed (such as succinyl-Leu-Tyr-|-NHMec, and Leu-Tyr-Leu-|-Tyr-Trp, in which cleavage of the -Tyr-|-Leu- and -Tyr-|-Trp bonds also occurs).</text>
        <dbReference type="EC" id="3.4.21.92"/>
    </reaction>
</comment>
<dbReference type="GO" id="GO:0051117">
    <property type="term" value="F:ATPase binding"/>
    <property type="evidence" value="ECO:0007669"/>
    <property type="project" value="TreeGrafter"/>
</dbReference>
<gene>
    <name evidence="8 13" type="primary">clpP</name>
</gene>
<evidence type="ECO:0000256" key="4">
    <source>
        <dbReference type="ARBA" id="ARBA00022801"/>
    </source>
</evidence>
<dbReference type="GO" id="GO:0006515">
    <property type="term" value="P:protein quality control for misfolded or incompletely synthesized proteins"/>
    <property type="evidence" value="ECO:0007669"/>
    <property type="project" value="TreeGrafter"/>
</dbReference>
<comment type="subunit">
    <text evidence="8">Component of the chloroplastic Clp protease core complex.</text>
</comment>
<dbReference type="GO" id="GO:0009570">
    <property type="term" value="C:chloroplast stroma"/>
    <property type="evidence" value="ECO:0007669"/>
    <property type="project" value="UniProtKB-SubCell"/>
</dbReference>
<evidence type="ECO:0000256" key="12">
    <source>
        <dbReference type="RuleBase" id="RU003567"/>
    </source>
</evidence>
<dbReference type="RefSeq" id="YP_009033800.1">
    <property type="nucleotide sequence ID" value="NC_024169.1"/>
</dbReference>
<dbReference type="EC" id="3.4.21.92" evidence="8 11"/>
<keyword evidence="5 8" id="KW-0720">Serine protease</keyword>
<dbReference type="EMBL" id="KJ461682">
    <property type="protein sequence ID" value="AHZ11182.1"/>
    <property type="molecule type" value="Genomic_DNA"/>
</dbReference>
<evidence type="ECO:0000256" key="8">
    <source>
        <dbReference type="HAMAP-Rule" id="MF_00444"/>
    </source>
</evidence>
<keyword evidence="13" id="KW-0150">Chloroplast</keyword>
<dbReference type="CDD" id="cd07017">
    <property type="entry name" value="S14_ClpP_2"/>
    <property type="match status" value="1"/>
</dbReference>
<dbReference type="GO" id="GO:0004252">
    <property type="term" value="F:serine-type endopeptidase activity"/>
    <property type="evidence" value="ECO:0007669"/>
    <property type="project" value="UniProtKB-UniRule"/>
</dbReference>
<keyword evidence="2 13" id="KW-0934">Plastid</keyword>
<dbReference type="InterPro" id="IPR023562">
    <property type="entry name" value="ClpP/TepA"/>
</dbReference>
<name>A0A024B498_9VIRI</name>
<evidence type="ECO:0000256" key="5">
    <source>
        <dbReference type="ARBA" id="ARBA00022825"/>
    </source>
</evidence>
<dbReference type="PRINTS" id="PR00127">
    <property type="entry name" value="CLPPROTEASEP"/>
</dbReference>
<dbReference type="PANTHER" id="PTHR10381:SF15">
    <property type="entry name" value="CHLOROPLASTIC ATP-DEPENDENT CLP PROTEASE PROTEOLYTIC SUBUNIT 1"/>
    <property type="match status" value="1"/>
</dbReference>
<dbReference type="AlphaFoldDB" id="A0A024B498"/>
<dbReference type="PANTHER" id="PTHR10381">
    <property type="entry name" value="ATP-DEPENDENT CLP PROTEASE PROTEOLYTIC SUBUNIT"/>
    <property type="match status" value="1"/>
</dbReference>
<evidence type="ECO:0000256" key="6">
    <source>
        <dbReference type="ARBA" id="ARBA00034021"/>
    </source>
</evidence>
<sequence length="212" mass="23500">MPIGVPKVAFRLPGEEDATWVDVYNRLYRERMLFLGQAVNDEVANQLVGIMMYLNGEDESKELYLYINSPGGAVMAGIAVYDAMQFVVPDVHTICMGLAASMGSFILAGGEITKRIALPHARVMIHQPSSAYYDGQAADCLLEAEEVLKLRECITRVYSERSGQLLSTVSEDMERDCFMSAAEAQTYGLIDLLAKELPKPFTTENSENIEEI</sequence>
<feature type="active site" evidence="9">
    <location>
        <position position="101"/>
    </location>
</feature>
<dbReference type="PROSITE" id="PS00382">
    <property type="entry name" value="CLP_PROTEASE_HIS"/>
    <property type="match status" value="1"/>
</dbReference>
<evidence type="ECO:0000256" key="2">
    <source>
        <dbReference type="ARBA" id="ARBA00022640"/>
    </source>
</evidence>
<dbReference type="SUPFAM" id="SSF52096">
    <property type="entry name" value="ClpP/crotonase"/>
    <property type="match status" value="1"/>
</dbReference>
<comment type="similarity">
    <text evidence="1 8 12">Belongs to the peptidase S14 family.</text>
</comment>
<comment type="subcellular location">
    <subcellularLocation>
        <location evidence="8">Plastid</location>
        <location evidence="8">Chloroplast stroma</location>
    </subcellularLocation>
</comment>
<reference evidence="13" key="1">
    <citation type="journal article" date="2014" name="Genome Biol. Evol.">
        <title>Analyses of charophyte chloroplast genomes help characterize the ancestral chloroplast genome of land plants.</title>
        <authorList>
            <person name="Civan P."/>
            <person name="Foster P.G."/>
            <person name="Embley M.T."/>
            <person name="Seneca A."/>
            <person name="Cox C.J."/>
        </authorList>
    </citation>
    <scope>NUCLEOTIDE SEQUENCE</scope>
</reference>
<evidence type="ECO:0000256" key="9">
    <source>
        <dbReference type="PROSITE-ProRule" id="PRU10085"/>
    </source>
</evidence>
<protein>
    <recommendedName>
        <fullName evidence="8 12">ATP-dependent Clp protease proteolytic subunit</fullName>
        <ecNumber evidence="8 11">3.4.21.92</ecNumber>
    </recommendedName>
    <alternativeName>
        <fullName evidence="8">Endopeptidase Clp</fullName>
    </alternativeName>
</protein>
<organism evidence="13">
    <name type="scientific">Mesotaenium endlicherianum</name>
    <dbReference type="NCBI Taxonomy" id="184485"/>
    <lineage>
        <taxon>Eukaryota</taxon>
        <taxon>Viridiplantae</taxon>
        <taxon>Streptophyta</taxon>
        <taxon>Zygnematophyceae</taxon>
        <taxon>Zygnematophycidae</taxon>
        <taxon>Zygnematales</taxon>
        <taxon>Mesotaeniaceae</taxon>
        <taxon>Mesotaenium</taxon>
    </lineage>
</organism>
<evidence type="ECO:0000256" key="10">
    <source>
        <dbReference type="PROSITE-ProRule" id="PRU10086"/>
    </source>
</evidence>
<dbReference type="Gene3D" id="3.90.226.10">
    <property type="entry name" value="2-enoyl-CoA Hydratase, Chain A, domain 1"/>
    <property type="match status" value="1"/>
</dbReference>
<dbReference type="InterPro" id="IPR033135">
    <property type="entry name" value="ClpP_His_AS"/>
</dbReference>
<feature type="active site" evidence="8 10">
    <location>
        <position position="126"/>
    </location>
</feature>
<evidence type="ECO:0000256" key="7">
    <source>
        <dbReference type="ARBA" id="ARBA00055217"/>
    </source>
</evidence>